<dbReference type="PANTHER" id="PTHR33033">
    <property type="entry name" value="POLYNUCLEOTIDYL TRANSFERASE, RIBONUCLEASE H-LIKE SUPERFAMILY PROTEIN-RELATED"/>
    <property type="match status" value="1"/>
</dbReference>
<dbReference type="CDD" id="cd06222">
    <property type="entry name" value="RNase_H_like"/>
    <property type="match status" value="1"/>
</dbReference>
<dbReference type="InterPro" id="IPR002156">
    <property type="entry name" value="RNaseH_domain"/>
</dbReference>
<reference evidence="2 3" key="1">
    <citation type="journal article" date="2024" name="G3 (Bethesda)">
        <title>Genome assembly of Hibiscus sabdariffa L. provides insights into metabolisms of medicinal natural products.</title>
        <authorList>
            <person name="Kim T."/>
        </authorList>
    </citation>
    <scope>NUCLEOTIDE SEQUENCE [LARGE SCALE GENOMIC DNA]</scope>
    <source>
        <strain evidence="2">TK-2024</strain>
        <tissue evidence="2">Old leaves</tissue>
    </source>
</reference>
<dbReference type="Proteomes" id="UP001472677">
    <property type="component" value="Unassembled WGS sequence"/>
</dbReference>
<gene>
    <name evidence="2" type="ORF">V6N12_016471</name>
</gene>
<evidence type="ECO:0000313" key="2">
    <source>
        <dbReference type="EMBL" id="KAK8517626.1"/>
    </source>
</evidence>
<keyword evidence="3" id="KW-1185">Reference proteome</keyword>
<dbReference type="InterPro" id="IPR012337">
    <property type="entry name" value="RNaseH-like_sf"/>
</dbReference>
<dbReference type="SUPFAM" id="SSF53098">
    <property type="entry name" value="Ribonuclease H-like"/>
    <property type="match status" value="1"/>
</dbReference>
<accession>A0ABR2CDP6</accession>
<evidence type="ECO:0000313" key="3">
    <source>
        <dbReference type="Proteomes" id="UP001472677"/>
    </source>
</evidence>
<dbReference type="EMBL" id="JBBPBM010000055">
    <property type="protein sequence ID" value="KAK8517626.1"/>
    <property type="molecule type" value="Genomic_DNA"/>
</dbReference>
<comment type="caution">
    <text evidence="2">The sequence shown here is derived from an EMBL/GenBank/DDBJ whole genome shotgun (WGS) entry which is preliminary data.</text>
</comment>
<sequence length="155" mass="16930">MARPRCRFPPITKLLFKVDGASRSSFGEAGIGGLLCDSSGKALVKFLRSVGIMDATTAEILAIKEVGLICKDKSKLASKKIIIASDNALACNWILAPQTTPLAFKAEIMEVWNLCKSFDWVVESIDRELNIEADSLAKNGIGRMVNLLWLDDEIS</sequence>
<evidence type="ECO:0000259" key="1">
    <source>
        <dbReference type="Pfam" id="PF13456"/>
    </source>
</evidence>
<dbReference type="PANTHER" id="PTHR33033:SF121">
    <property type="entry name" value="POLYNUCLEOTIDYL TRANSFERASE, RIBONUCLEASE H-LIKE SUPERFAMILY PROTEIN"/>
    <property type="match status" value="1"/>
</dbReference>
<feature type="domain" description="RNase H type-1" evidence="1">
    <location>
        <begin position="18"/>
        <end position="139"/>
    </location>
</feature>
<proteinExistence type="predicted"/>
<dbReference type="Gene3D" id="3.30.420.10">
    <property type="entry name" value="Ribonuclease H-like superfamily/Ribonuclease H"/>
    <property type="match status" value="1"/>
</dbReference>
<protein>
    <recommendedName>
        <fullName evidence="1">RNase H type-1 domain-containing protein</fullName>
    </recommendedName>
</protein>
<name>A0ABR2CDP6_9ROSI</name>
<dbReference type="InterPro" id="IPR036397">
    <property type="entry name" value="RNaseH_sf"/>
</dbReference>
<dbReference type="Pfam" id="PF13456">
    <property type="entry name" value="RVT_3"/>
    <property type="match status" value="1"/>
</dbReference>
<dbReference type="InterPro" id="IPR044730">
    <property type="entry name" value="RNase_H-like_dom_plant"/>
</dbReference>
<organism evidence="2 3">
    <name type="scientific">Hibiscus sabdariffa</name>
    <name type="common">roselle</name>
    <dbReference type="NCBI Taxonomy" id="183260"/>
    <lineage>
        <taxon>Eukaryota</taxon>
        <taxon>Viridiplantae</taxon>
        <taxon>Streptophyta</taxon>
        <taxon>Embryophyta</taxon>
        <taxon>Tracheophyta</taxon>
        <taxon>Spermatophyta</taxon>
        <taxon>Magnoliopsida</taxon>
        <taxon>eudicotyledons</taxon>
        <taxon>Gunneridae</taxon>
        <taxon>Pentapetalae</taxon>
        <taxon>rosids</taxon>
        <taxon>malvids</taxon>
        <taxon>Malvales</taxon>
        <taxon>Malvaceae</taxon>
        <taxon>Malvoideae</taxon>
        <taxon>Hibiscus</taxon>
    </lineage>
</organism>